<dbReference type="PANTHER" id="PTHR37299:SF1">
    <property type="entry name" value="STAGE 0 SPORULATION PROTEIN A HOMOLOG"/>
    <property type="match status" value="1"/>
</dbReference>
<protein>
    <submittedName>
        <fullName evidence="2">Sensory transduction protein LytR</fullName>
    </submittedName>
</protein>
<feature type="domain" description="HTH LytTR-type" evidence="1">
    <location>
        <begin position="61"/>
        <end position="168"/>
    </location>
</feature>
<dbReference type="PROSITE" id="PS50930">
    <property type="entry name" value="HTH_LYTTR"/>
    <property type="match status" value="1"/>
</dbReference>
<gene>
    <name evidence="2" type="primary">lytR_55</name>
    <name evidence="2" type="ORF">SDC9_157576</name>
</gene>
<organism evidence="2">
    <name type="scientific">bioreactor metagenome</name>
    <dbReference type="NCBI Taxonomy" id="1076179"/>
    <lineage>
        <taxon>unclassified sequences</taxon>
        <taxon>metagenomes</taxon>
        <taxon>ecological metagenomes</taxon>
    </lineage>
</organism>
<dbReference type="EMBL" id="VSSQ01056421">
    <property type="protein sequence ID" value="MPN10281.1"/>
    <property type="molecule type" value="Genomic_DNA"/>
</dbReference>
<dbReference type="InterPro" id="IPR046947">
    <property type="entry name" value="LytR-like"/>
</dbReference>
<accession>A0A645F7M5</accession>
<dbReference type="AlphaFoldDB" id="A0A645F7M5"/>
<dbReference type="GO" id="GO:0000156">
    <property type="term" value="F:phosphorelay response regulator activity"/>
    <property type="evidence" value="ECO:0007669"/>
    <property type="project" value="InterPro"/>
</dbReference>
<evidence type="ECO:0000313" key="2">
    <source>
        <dbReference type="EMBL" id="MPN10281.1"/>
    </source>
</evidence>
<sequence length="168" mass="19583">MNAFETNAVSYLLKPITKEQIEKALEKYQLLKQAFSKTNQRELIGTLLSNFQEVQKYKSSLIVNHGEKIIPLQTMDIAFVQYDNHSVIINTVTNQKYHYSASLDLLEALLDPKQFFRANRQFIINRNAIVNAERYFNRKLVVKLSQPTSEKIIISKVKASEFLEWIEI</sequence>
<dbReference type="GO" id="GO:0003677">
    <property type="term" value="F:DNA binding"/>
    <property type="evidence" value="ECO:0007669"/>
    <property type="project" value="InterPro"/>
</dbReference>
<dbReference type="Gene3D" id="2.40.50.1020">
    <property type="entry name" value="LytTr DNA-binding domain"/>
    <property type="match status" value="1"/>
</dbReference>
<name>A0A645F7M5_9ZZZZ</name>
<dbReference type="SMART" id="SM00850">
    <property type="entry name" value="LytTR"/>
    <property type="match status" value="1"/>
</dbReference>
<comment type="caution">
    <text evidence="2">The sequence shown here is derived from an EMBL/GenBank/DDBJ whole genome shotgun (WGS) entry which is preliminary data.</text>
</comment>
<evidence type="ECO:0000259" key="1">
    <source>
        <dbReference type="PROSITE" id="PS50930"/>
    </source>
</evidence>
<dbReference type="Pfam" id="PF04397">
    <property type="entry name" value="LytTR"/>
    <property type="match status" value="1"/>
</dbReference>
<proteinExistence type="predicted"/>
<dbReference type="PANTHER" id="PTHR37299">
    <property type="entry name" value="TRANSCRIPTIONAL REGULATOR-RELATED"/>
    <property type="match status" value="1"/>
</dbReference>
<reference evidence="2" key="1">
    <citation type="submission" date="2019-08" db="EMBL/GenBank/DDBJ databases">
        <authorList>
            <person name="Kucharzyk K."/>
            <person name="Murdoch R.W."/>
            <person name="Higgins S."/>
            <person name="Loffler F."/>
        </authorList>
    </citation>
    <scope>NUCLEOTIDE SEQUENCE</scope>
</reference>
<dbReference type="InterPro" id="IPR007492">
    <property type="entry name" value="LytTR_DNA-bd_dom"/>
</dbReference>